<gene>
    <name evidence="1" type="ORF">KF707C_50540</name>
</gene>
<organism evidence="1 2">
    <name type="scientific">Metapseudomonas furukawaii</name>
    <name type="common">Pseudomonas furukawaii</name>
    <dbReference type="NCBI Taxonomy" id="1149133"/>
    <lineage>
        <taxon>Bacteria</taxon>
        <taxon>Pseudomonadati</taxon>
        <taxon>Pseudomonadota</taxon>
        <taxon>Gammaproteobacteria</taxon>
        <taxon>Pseudomonadales</taxon>
        <taxon>Pseudomonadaceae</taxon>
        <taxon>Metapseudomonas</taxon>
    </lineage>
</organism>
<evidence type="ECO:0000313" key="2">
    <source>
        <dbReference type="Proteomes" id="UP000218554"/>
    </source>
</evidence>
<dbReference type="Proteomes" id="UP000218554">
    <property type="component" value="Chromosome"/>
</dbReference>
<proteinExistence type="predicted"/>
<keyword evidence="2" id="KW-1185">Reference proteome</keyword>
<reference evidence="2" key="1">
    <citation type="submission" date="2015-05" db="EMBL/GenBank/DDBJ databases">
        <title>Draft genome sequencing of a biphenyl-degrading bacterium, Pseudomonas balearica KF707 (=NBRC110670).</title>
        <authorList>
            <person name="Kimura N."/>
            <person name="Hirose J."/>
            <person name="Watanabe T."/>
            <person name="Suenaga H."/>
            <person name="Fujihara H."/>
            <person name="Noguchi M."/>
            <person name="Hashimoto M."/>
            <person name="Shimodaira J."/>
            <person name="Tsuchikane K."/>
            <person name="Hosoyama A."/>
            <person name="Yamazoe A."/>
            <person name="Fujita N."/>
            <person name="Furukawa K."/>
        </authorList>
    </citation>
    <scope>NUCLEOTIDE SEQUENCE [LARGE SCALE GENOMIC DNA]</scope>
    <source>
        <strain evidence="2">DSM 10086 / NBRC 110670 / KF707</strain>
    </source>
</reference>
<reference evidence="1 2" key="2">
    <citation type="journal article" date="2017" name="Int. J. Syst. Evol. Microbiol.">
        <title>Pseudomonas furukawaii sp. nov., a polychlorinated biphenyl-degrading bacterium isolated from biphenyl-contaminated soil in Japan.</title>
        <authorList>
            <person name="Kimura N."/>
            <person name="Watanabe T."/>
            <person name="Suenaga H."/>
            <person name="Fujihara H."/>
            <person name="Futagami T."/>
            <person name="Goto M."/>
            <person name="Hanada S."/>
            <person name="Hirose J."/>
        </authorList>
    </citation>
    <scope>NUCLEOTIDE SEQUENCE [LARGE SCALE GENOMIC DNA]</scope>
    <source>
        <strain evidence="2">DSM 10086 / NBRC 110670 / KF707</strain>
    </source>
</reference>
<protein>
    <submittedName>
        <fullName evidence="1">Uncharacterized protein</fullName>
    </submittedName>
</protein>
<dbReference type="EMBL" id="AP014862">
    <property type="protein sequence ID" value="BAU76742.1"/>
    <property type="molecule type" value="Genomic_DNA"/>
</dbReference>
<sequence>MKILVRQTTTPQGSGWQVCLDQHAVSFRSEAEARQFVSVLETRLKAPHPLPDTARRIAS</sequence>
<name>A0AAD1C4D5_METFU</name>
<dbReference type="AlphaFoldDB" id="A0AAD1C4D5"/>
<accession>A0AAD1C4D5</accession>
<dbReference type="KEGG" id="pfuw:KF707C_50540"/>
<evidence type="ECO:0000313" key="1">
    <source>
        <dbReference type="EMBL" id="BAU76742.1"/>
    </source>
</evidence>